<reference evidence="2" key="1">
    <citation type="journal article" date="2019" name="Int. J. Syst. Evol. Microbiol.">
        <title>The Global Catalogue of Microorganisms (GCM) 10K type strain sequencing project: providing services to taxonomists for standard genome sequencing and annotation.</title>
        <authorList>
            <consortium name="The Broad Institute Genomics Platform"/>
            <consortium name="The Broad Institute Genome Sequencing Center for Infectious Disease"/>
            <person name="Wu L."/>
            <person name="Ma J."/>
        </authorList>
    </citation>
    <scope>NUCLEOTIDE SEQUENCE [LARGE SCALE GENOMIC DNA]</scope>
    <source>
        <strain evidence="2">JCM 17664</strain>
    </source>
</reference>
<dbReference type="EMBL" id="BAABFN010000001">
    <property type="protein sequence ID" value="GAA4301530.1"/>
    <property type="molecule type" value="Genomic_DNA"/>
</dbReference>
<name>A0ABP8FE48_9BACT</name>
<accession>A0ABP8FE48</accession>
<gene>
    <name evidence="1" type="ORF">GCM10023143_03370</name>
</gene>
<keyword evidence="2" id="KW-1185">Reference proteome</keyword>
<evidence type="ECO:0008006" key="3">
    <source>
        <dbReference type="Google" id="ProtNLM"/>
    </source>
</evidence>
<dbReference type="InterPro" id="IPR047690">
    <property type="entry name" value="IPExxxVDY_fam"/>
</dbReference>
<evidence type="ECO:0000313" key="2">
    <source>
        <dbReference type="Proteomes" id="UP001501207"/>
    </source>
</evidence>
<proteinExistence type="predicted"/>
<sequence length="147" mass="17342">MSKGRFTLNTALLEEDFFDMTWLIGILAPIADYRLCWQLNRALGVNFRVNNDLEISLISKGKKCYFTVFEFTEPVKSVAHYLYNNHSKAEFLLPELRNIDYLWLLKGDYYRQGDVQELMERIRRVEGVQLVNLLDPAGLKHRQHLIF</sequence>
<dbReference type="NCBIfam" id="NF033205">
    <property type="entry name" value="IPExxxVDY"/>
    <property type="match status" value="1"/>
</dbReference>
<evidence type="ECO:0000313" key="1">
    <source>
        <dbReference type="EMBL" id="GAA4301530.1"/>
    </source>
</evidence>
<dbReference type="RefSeq" id="WP_344974321.1">
    <property type="nucleotide sequence ID" value="NZ_BAABFN010000001.1"/>
</dbReference>
<dbReference type="Proteomes" id="UP001501207">
    <property type="component" value="Unassembled WGS sequence"/>
</dbReference>
<protein>
    <recommendedName>
        <fullName evidence="3">IPExxxVDY family protein</fullName>
    </recommendedName>
</protein>
<organism evidence="1 2">
    <name type="scientific">Compostibacter hankyongensis</name>
    <dbReference type="NCBI Taxonomy" id="1007089"/>
    <lineage>
        <taxon>Bacteria</taxon>
        <taxon>Pseudomonadati</taxon>
        <taxon>Bacteroidota</taxon>
        <taxon>Chitinophagia</taxon>
        <taxon>Chitinophagales</taxon>
        <taxon>Chitinophagaceae</taxon>
        <taxon>Compostibacter</taxon>
    </lineage>
</organism>
<comment type="caution">
    <text evidence="1">The sequence shown here is derived from an EMBL/GenBank/DDBJ whole genome shotgun (WGS) entry which is preliminary data.</text>
</comment>